<dbReference type="Pfam" id="PF00905">
    <property type="entry name" value="Transpeptidase"/>
    <property type="match status" value="1"/>
</dbReference>
<feature type="region of interest" description="Disordered" evidence="1">
    <location>
        <begin position="238"/>
        <end position="261"/>
    </location>
</feature>
<dbReference type="InterPro" id="IPR001460">
    <property type="entry name" value="PCN-bd_Tpept"/>
</dbReference>
<dbReference type="InterPro" id="IPR012338">
    <property type="entry name" value="Beta-lactam/transpept-like"/>
</dbReference>
<feature type="domain" description="Penicillin binding protein A dimerisation" evidence="4">
    <location>
        <begin position="55"/>
        <end position="135"/>
    </location>
</feature>
<dbReference type="Gene3D" id="3.40.710.10">
    <property type="entry name" value="DD-peptidase/beta-lactamase superfamily"/>
    <property type="match status" value="1"/>
</dbReference>
<keyword evidence="2" id="KW-0472">Membrane</keyword>
<dbReference type="PANTHER" id="PTHR30627">
    <property type="entry name" value="PEPTIDOGLYCAN D,D-TRANSPEPTIDASE"/>
    <property type="match status" value="1"/>
</dbReference>
<gene>
    <name evidence="5" type="primary">pbpA_3</name>
    <name evidence="5" type="ORF">BTM25_31880</name>
</gene>
<dbReference type="Gene3D" id="3.90.1310.10">
    <property type="entry name" value="Penicillin-binding protein 2a (Domain 2)"/>
    <property type="match status" value="1"/>
</dbReference>
<evidence type="ECO:0000256" key="2">
    <source>
        <dbReference type="SAM" id="Phobius"/>
    </source>
</evidence>
<dbReference type="GO" id="GO:0071555">
    <property type="term" value="P:cell wall organization"/>
    <property type="evidence" value="ECO:0007669"/>
    <property type="project" value="TreeGrafter"/>
</dbReference>
<sequence>MDGIDKAVRRAWILTLIMVVALLVNVTYVQGFQAQDLRDNALNARQFQDRNTTDRGPITAGGERLAWSVPVAGHRYERRYKDSIVFSPVTGYFSLFAQTGVENAANHILDGTDARLATTSFLDKLTGRHVPGGTVDTTIDPDAQRAAYAALRGSGARRGAAVVLDASTGAIRVLASYPSYDAGEVSTLNAKAAQRAFDRLNAAPRKPLLDKATGEVFPPGSTFKTIVSAADLAGGATTSTSVRTGRSYLPPGTTRPINNDEGDIGGLCDRSAIPLLDAYAQSCNTTFARMGAEDPGNTAIADRAREYGFYAGVPIEKGMTSAASSFQRTDQPSLSALGSIGQGSTVATPLQMALVAAATINDGSVMRPHLIARLRGADGSVVEEARPRRMSRPLTSDQAADLLEMMREVVRTGTGKTLRGGPVGGGKTGTADIDGASYNDRWFIGFDSGDHPKYAVAVMTEADGYGIESGRLAARILGALRD</sequence>
<dbReference type="GO" id="GO:0005886">
    <property type="term" value="C:plasma membrane"/>
    <property type="evidence" value="ECO:0007669"/>
    <property type="project" value="TreeGrafter"/>
</dbReference>
<evidence type="ECO:0000259" key="4">
    <source>
        <dbReference type="Pfam" id="PF21922"/>
    </source>
</evidence>
<dbReference type="InterPro" id="IPR050515">
    <property type="entry name" value="Beta-lactam/transpept"/>
</dbReference>
<keyword evidence="2" id="KW-0812">Transmembrane</keyword>
<dbReference type="AlphaFoldDB" id="A0A2P4UHM3"/>
<evidence type="ECO:0000259" key="3">
    <source>
        <dbReference type="Pfam" id="PF00905"/>
    </source>
</evidence>
<dbReference type="GO" id="GO:0008658">
    <property type="term" value="F:penicillin binding"/>
    <property type="evidence" value="ECO:0007669"/>
    <property type="project" value="InterPro"/>
</dbReference>
<reference evidence="5 6" key="1">
    <citation type="journal article" date="2017" name="Chemistry">
        <title>Isolation, Biosynthesis and Chemical Modifications of Rubterolones A-F: Rare Tropolone Alkaloids from Actinomadura sp. 5-2.</title>
        <authorList>
            <person name="Guo H."/>
            <person name="Benndorf R."/>
            <person name="Leichnitz D."/>
            <person name="Klassen J.L."/>
            <person name="Vollmers J."/>
            <person name="Gorls H."/>
            <person name="Steinacker M."/>
            <person name="Weigel C."/>
            <person name="Dahse H.M."/>
            <person name="Kaster A.K."/>
            <person name="de Beer Z.W."/>
            <person name="Poulsen M."/>
            <person name="Beemelmanns C."/>
        </authorList>
    </citation>
    <scope>NUCLEOTIDE SEQUENCE [LARGE SCALE GENOMIC DNA]</scope>
    <source>
        <strain evidence="5 6">5-2</strain>
    </source>
</reference>
<evidence type="ECO:0000313" key="6">
    <source>
        <dbReference type="Proteomes" id="UP000242367"/>
    </source>
</evidence>
<proteinExistence type="predicted"/>
<keyword evidence="2" id="KW-1133">Transmembrane helix</keyword>
<comment type="caution">
    <text evidence="5">The sequence shown here is derived from an EMBL/GenBank/DDBJ whole genome shotgun (WGS) entry which is preliminary data.</text>
</comment>
<organism evidence="5 6">
    <name type="scientific">Actinomadura rubteroloni</name>
    <dbReference type="NCBI Taxonomy" id="1926885"/>
    <lineage>
        <taxon>Bacteria</taxon>
        <taxon>Bacillati</taxon>
        <taxon>Actinomycetota</taxon>
        <taxon>Actinomycetes</taxon>
        <taxon>Streptosporangiales</taxon>
        <taxon>Thermomonosporaceae</taxon>
        <taxon>Actinomadura</taxon>
    </lineage>
</organism>
<feature type="transmembrane region" description="Helical" evidence="2">
    <location>
        <begin position="12"/>
        <end position="29"/>
    </location>
</feature>
<keyword evidence="6" id="KW-1185">Reference proteome</keyword>
<dbReference type="GO" id="GO:0071972">
    <property type="term" value="F:peptidoglycan L,D-transpeptidase activity"/>
    <property type="evidence" value="ECO:0007669"/>
    <property type="project" value="TreeGrafter"/>
</dbReference>
<dbReference type="Pfam" id="PF21922">
    <property type="entry name" value="PBP_dimer_2"/>
    <property type="match status" value="1"/>
</dbReference>
<accession>A0A2P4UHM3</accession>
<protein>
    <submittedName>
        <fullName evidence="5">Penicillin-binding protein A</fullName>
    </submittedName>
</protein>
<dbReference type="SUPFAM" id="SSF56601">
    <property type="entry name" value="beta-lactamase/transpeptidase-like"/>
    <property type="match status" value="1"/>
</dbReference>
<name>A0A2P4UHM3_9ACTN</name>
<dbReference type="Proteomes" id="UP000242367">
    <property type="component" value="Unassembled WGS sequence"/>
</dbReference>
<dbReference type="EMBL" id="MTBP01000002">
    <property type="protein sequence ID" value="POM24559.1"/>
    <property type="molecule type" value="Genomic_DNA"/>
</dbReference>
<dbReference type="InterPro" id="IPR054120">
    <property type="entry name" value="PBPA_dimer"/>
</dbReference>
<evidence type="ECO:0000256" key="1">
    <source>
        <dbReference type="SAM" id="MobiDB-lite"/>
    </source>
</evidence>
<dbReference type="PANTHER" id="PTHR30627:SF24">
    <property type="entry name" value="PENICILLIN-BINDING PROTEIN 4B"/>
    <property type="match status" value="1"/>
</dbReference>
<dbReference type="RefSeq" id="WP_103563680.1">
    <property type="nucleotide sequence ID" value="NZ_MTBP01000002.1"/>
</dbReference>
<evidence type="ECO:0000313" key="5">
    <source>
        <dbReference type="EMBL" id="POM24559.1"/>
    </source>
</evidence>
<feature type="domain" description="Penicillin-binding protein transpeptidase" evidence="3">
    <location>
        <begin position="159"/>
        <end position="477"/>
    </location>
</feature>